<keyword evidence="5 6" id="KW-0472">Membrane</keyword>
<dbReference type="STRING" id="1317117.ATO7_09597"/>
<feature type="transmembrane region" description="Helical" evidence="6">
    <location>
        <begin position="327"/>
        <end position="353"/>
    </location>
</feature>
<dbReference type="RefSeq" id="WP_206044870.1">
    <property type="nucleotide sequence ID" value="NZ_AQQV01000002.1"/>
</dbReference>
<feature type="transmembrane region" description="Helical" evidence="6">
    <location>
        <begin position="234"/>
        <end position="252"/>
    </location>
</feature>
<evidence type="ECO:0000256" key="4">
    <source>
        <dbReference type="ARBA" id="ARBA00022989"/>
    </source>
</evidence>
<proteinExistence type="predicted"/>
<feature type="transmembrane region" description="Helical" evidence="6">
    <location>
        <begin position="663"/>
        <end position="683"/>
    </location>
</feature>
<sequence length="835" mass="91761">MAAADQGKNLGPGLESMRFRVAAWVMRHRAAMALIFLLVTVGFAVGLPGLTIKTVFSDLLPADDPFVQVYKDHNNFGNPLTVTVMIKNTQGDIYNHDTLSKVWQFTRDIDLVEGINHDSLISIATEKARYAEATPYGVDMRPIMEDSVPTDPAEIKDFRRRVEQSPNVRTFYVSGDESATLITAAFLENLLDYGVVFREVQALADQYRDEHHEIHVVGQPILTGWVYKLQQQTYTIFAITLGALALALALYMRNVAGTLTPIICSSVAAIWGFGLVGWLKSPIEPLLMIVPLLLIARSFSHCVQFSERFYEIYAEIGNKQKAAEVTMAAMMAPSILGVITDALGIFFIAIAPIPAMERFALFCGFWALCIVPTGVFLIAIVLSYLPSPRNIERIVAEDNTGFHAVQKRVLGRIAKLCFGPTARITTVVVVVVGAGAVYLASQIKIGNPVEGSNLLWEDSEFNTGIRAINAHFPGVNTLELILEAKTRDINNRIARTPEVVQASLQLQALVEADETMPPRATLSFADYMMEGNRLFSGGDPKWYPLDMSARAVAAASNAITFGTNPVNFSHITDFEFQNSTVSLWYKDNKQETVDAALASAQRAVDIVGAEHENFRVRLASGNIALQQAMNLVVNRYHWLILGLLNCAIFFICWYAYRSIAAAIIVLIPVNLSNFLLTATMHVMGIGLDINSVMVAVLGVGVGIDYGIYLLSRICEEYTAQGHDWGKAITESLTTTGKAILFTATIMLIGILPWYVLSDLKFMADMGLLLVAIMLINMVLALVVLPLLIWLMKPRFAARDDLMVGESIDLSQFKDVEKDPGFTRGQAAMSPAGAPA</sequence>
<evidence type="ECO:0000259" key="7">
    <source>
        <dbReference type="Pfam" id="PF03176"/>
    </source>
</evidence>
<feature type="transmembrane region" description="Helical" evidence="6">
    <location>
        <begin position="689"/>
        <end position="710"/>
    </location>
</feature>
<evidence type="ECO:0000313" key="9">
    <source>
        <dbReference type="Proteomes" id="UP000192342"/>
    </source>
</evidence>
<dbReference type="Proteomes" id="UP000192342">
    <property type="component" value="Unassembled WGS sequence"/>
</dbReference>
<feature type="domain" description="Membrane transport protein MMPL" evidence="7">
    <location>
        <begin position="588"/>
        <end position="791"/>
    </location>
</feature>
<feature type="transmembrane region" description="Helical" evidence="6">
    <location>
        <begin position="767"/>
        <end position="790"/>
    </location>
</feature>
<dbReference type="Gene3D" id="1.20.1640.10">
    <property type="entry name" value="Multidrug efflux transporter AcrB transmembrane domain"/>
    <property type="match status" value="2"/>
</dbReference>
<feature type="transmembrane region" description="Helical" evidence="6">
    <location>
        <begin position="738"/>
        <end position="755"/>
    </location>
</feature>
<keyword evidence="9" id="KW-1185">Reference proteome</keyword>
<feature type="transmembrane region" description="Helical" evidence="6">
    <location>
        <begin position="416"/>
        <end position="440"/>
    </location>
</feature>
<comment type="subcellular location">
    <subcellularLocation>
        <location evidence="1">Cell membrane</location>
        <topology evidence="1">Multi-pass membrane protein</topology>
    </subcellularLocation>
</comment>
<evidence type="ECO:0000256" key="6">
    <source>
        <dbReference type="SAM" id="Phobius"/>
    </source>
</evidence>
<dbReference type="Pfam" id="PF03176">
    <property type="entry name" value="MMPL"/>
    <property type="match status" value="1"/>
</dbReference>
<protein>
    <submittedName>
        <fullName evidence="8">RND efflux transporter</fullName>
    </submittedName>
</protein>
<keyword evidence="3 6" id="KW-0812">Transmembrane</keyword>
<dbReference type="PANTHER" id="PTHR33406">
    <property type="entry name" value="MEMBRANE PROTEIN MJ1562-RELATED"/>
    <property type="match status" value="1"/>
</dbReference>
<keyword evidence="2" id="KW-1003">Cell membrane</keyword>
<feature type="transmembrane region" description="Helical" evidence="6">
    <location>
        <begin position="259"/>
        <end position="279"/>
    </location>
</feature>
<name>A0A1Y1SE55_9GAMM</name>
<accession>A0A1Y1SE55</accession>
<dbReference type="InterPro" id="IPR050545">
    <property type="entry name" value="Mycobact_MmpL"/>
</dbReference>
<dbReference type="GO" id="GO:0005886">
    <property type="term" value="C:plasma membrane"/>
    <property type="evidence" value="ECO:0007669"/>
    <property type="project" value="UniProtKB-SubCell"/>
</dbReference>
<evidence type="ECO:0000256" key="1">
    <source>
        <dbReference type="ARBA" id="ARBA00004651"/>
    </source>
</evidence>
<evidence type="ECO:0000256" key="5">
    <source>
        <dbReference type="ARBA" id="ARBA00023136"/>
    </source>
</evidence>
<evidence type="ECO:0000256" key="3">
    <source>
        <dbReference type="ARBA" id="ARBA00022692"/>
    </source>
</evidence>
<reference evidence="8 9" key="1">
    <citation type="submission" date="2013-04" db="EMBL/GenBank/DDBJ databases">
        <title>Oceanococcus atlanticus 22II-S10r2 Genome Sequencing.</title>
        <authorList>
            <person name="Lai Q."/>
            <person name="Li G."/>
            <person name="Shao Z."/>
        </authorList>
    </citation>
    <scope>NUCLEOTIDE SEQUENCE [LARGE SCALE GENOMIC DNA]</scope>
    <source>
        <strain evidence="8 9">22II-S10r2</strain>
    </source>
</reference>
<organism evidence="8 9">
    <name type="scientific">Oceanococcus atlanticus</name>
    <dbReference type="NCBI Taxonomy" id="1317117"/>
    <lineage>
        <taxon>Bacteria</taxon>
        <taxon>Pseudomonadati</taxon>
        <taxon>Pseudomonadota</taxon>
        <taxon>Gammaproteobacteria</taxon>
        <taxon>Chromatiales</taxon>
        <taxon>Oceanococcaceae</taxon>
        <taxon>Oceanococcus</taxon>
    </lineage>
</organism>
<dbReference type="PANTHER" id="PTHR33406:SF10">
    <property type="entry name" value="SSD DOMAIN-CONTAINING PROTEIN"/>
    <property type="match status" value="1"/>
</dbReference>
<keyword evidence="4 6" id="KW-1133">Transmembrane helix</keyword>
<gene>
    <name evidence="8" type="ORF">ATO7_09597</name>
</gene>
<feature type="transmembrane region" description="Helical" evidence="6">
    <location>
        <begin position="636"/>
        <end position="656"/>
    </location>
</feature>
<comment type="caution">
    <text evidence="8">The sequence shown here is derived from an EMBL/GenBank/DDBJ whole genome shotgun (WGS) entry which is preliminary data.</text>
</comment>
<dbReference type="EMBL" id="AQQV01000002">
    <property type="protein sequence ID" value="ORE87285.1"/>
    <property type="molecule type" value="Genomic_DNA"/>
</dbReference>
<evidence type="ECO:0000313" key="8">
    <source>
        <dbReference type="EMBL" id="ORE87285.1"/>
    </source>
</evidence>
<feature type="transmembrane region" description="Helical" evidence="6">
    <location>
        <begin position="30"/>
        <end position="50"/>
    </location>
</feature>
<dbReference type="InterPro" id="IPR004869">
    <property type="entry name" value="MMPL_dom"/>
</dbReference>
<dbReference type="AlphaFoldDB" id="A0A1Y1SE55"/>
<evidence type="ECO:0000256" key="2">
    <source>
        <dbReference type="ARBA" id="ARBA00022475"/>
    </source>
</evidence>
<feature type="transmembrane region" description="Helical" evidence="6">
    <location>
        <begin position="359"/>
        <end position="385"/>
    </location>
</feature>
<dbReference type="SUPFAM" id="SSF82866">
    <property type="entry name" value="Multidrug efflux transporter AcrB transmembrane domain"/>
    <property type="match status" value="2"/>
</dbReference>